<keyword evidence="1" id="KW-0489">Methyltransferase</keyword>
<evidence type="ECO:0000256" key="2">
    <source>
        <dbReference type="ARBA" id="ARBA00022679"/>
    </source>
</evidence>
<dbReference type="GO" id="GO:0032259">
    <property type="term" value="P:methylation"/>
    <property type="evidence" value="ECO:0007669"/>
    <property type="project" value="UniProtKB-KW"/>
</dbReference>
<dbReference type="InterPro" id="IPR029063">
    <property type="entry name" value="SAM-dependent_MTases_sf"/>
</dbReference>
<dbReference type="SUPFAM" id="SSF53335">
    <property type="entry name" value="S-adenosyl-L-methionine-dependent methyltransferases"/>
    <property type="match status" value="1"/>
</dbReference>
<sequence>MTTQDDREAFARHSRDQSVALGKDKEVFDASTNFMLKLDPYDYSYLWTWMGVPIIQMPADILATQEVIWATQPDIIIETGVARGGSVLFMASLLQLIGKGQVIGVDIDIRAHNRDTIENHPMSHRVTLVEGGSTAPETLAAVKALIPEGARVMVILDSDHSRDHVLAECRAYAPLVTEGCYMVVADTMIGHVDESDAPRKRSKLWFKGNEPLTALRMFLSENASFEVDEVLNGKLVLSSSPGGYIRKKQTKA</sequence>
<comment type="caution">
    <text evidence="3">The sequence shown here is derived from an EMBL/GenBank/DDBJ whole genome shotgun (WGS) entry which is preliminary data.</text>
</comment>
<dbReference type="EMBL" id="JAALFE010000001">
    <property type="protein sequence ID" value="NGQ89451.1"/>
    <property type="molecule type" value="Genomic_DNA"/>
</dbReference>
<accession>A0A6M1U6Q6</accession>
<dbReference type="GO" id="GO:0005886">
    <property type="term" value="C:plasma membrane"/>
    <property type="evidence" value="ECO:0007669"/>
    <property type="project" value="TreeGrafter"/>
</dbReference>
<evidence type="ECO:0000313" key="4">
    <source>
        <dbReference type="Proteomes" id="UP000474758"/>
    </source>
</evidence>
<dbReference type="PANTHER" id="PTHR40048">
    <property type="entry name" value="RHAMNOSYL O-METHYLTRANSFERASE"/>
    <property type="match status" value="1"/>
</dbReference>
<proteinExistence type="predicted"/>
<reference evidence="3 4" key="1">
    <citation type="submission" date="2020-02" db="EMBL/GenBank/DDBJ databases">
        <title>Rhodobacter translucens sp. nov., a novel bacterium isolated from activated sludge.</title>
        <authorList>
            <person name="Liu J."/>
        </authorList>
    </citation>
    <scope>NUCLEOTIDE SEQUENCE [LARGE SCALE GENOMIC DNA]</scope>
    <source>
        <strain evidence="3 4">HX-7-19</strain>
    </source>
</reference>
<dbReference type="AlphaFoldDB" id="A0A6M1U6Q6"/>
<dbReference type="Proteomes" id="UP000474758">
    <property type="component" value="Unassembled WGS sequence"/>
</dbReference>
<keyword evidence="2" id="KW-0808">Transferase</keyword>
<dbReference type="PANTHER" id="PTHR40048:SF1">
    <property type="entry name" value="RHAMNOSYL O-METHYLTRANSFERASE"/>
    <property type="match status" value="1"/>
</dbReference>
<organism evidence="3 4">
    <name type="scientific">Paragemmobacter kunshanensis</name>
    <dbReference type="NCBI Taxonomy" id="2583234"/>
    <lineage>
        <taxon>Bacteria</taxon>
        <taxon>Pseudomonadati</taxon>
        <taxon>Pseudomonadota</taxon>
        <taxon>Alphaproteobacteria</taxon>
        <taxon>Rhodobacterales</taxon>
        <taxon>Paracoccaceae</taxon>
        <taxon>Paragemmobacter</taxon>
    </lineage>
</organism>
<dbReference type="Pfam" id="PF04989">
    <property type="entry name" value="RMNT_CmcI"/>
    <property type="match status" value="1"/>
</dbReference>
<dbReference type="Gene3D" id="3.40.50.150">
    <property type="entry name" value="Vaccinia Virus protein VP39"/>
    <property type="match status" value="1"/>
</dbReference>
<keyword evidence="4" id="KW-1185">Reference proteome</keyword>
<dbReference type="GO" id="GO:0071770">
    <property type="term" value="P:DIM/DIP cell wall layer assembly"/>
    <property type="evidence" value="ECO:0007669"/>
    <property type="project" value="TreeGrafter"/>
</dbReference>
<gene>
    <name evidence="3" type="ORF">G5V65_00975</name>
</gene>
<name>A0A6M1U6Q6_9RHOB</name>
<evidence type="ECO:0000313" key="3">
    <source>
        <dbReference type="EMBL" id="NGQ89451.1"/>
    </source>
</evidence>
<dbReference type="RefSeq" id="WP_165046551.1">
    <property type="nucleotide sequence ID" value="NZ_JAALFE010000001.1"/>
</dbReference>
<evidence type="ECO:0000256" key="1">
    <source>
        <dbReference type="ARBA" id="ARBA00022603"/>
    </source>
</evidence>
<dbReference type="GO" id="GO:0008168">
    <property type="term" value="F:methyltransferase activity"/>
    <property type="evidence" value="ECO:0007669"/>
    <property type="project" value="UniProtKB-KW"/>
</dbReference>
<dbReference type="GO" id="GO:0008610">
    <property type="term" value="P:lipid biosynthetic process"/>
    <property type="evidence" value="ECO:0007669"/>
    <property type="project" value="InterPro"/>
</dbReference>
<dbReference type="InterPro" id="IPR007072">
    <property type="entry name" value="RNMT_CmcI"/>
</dbReference>
<protein>
    <submittedName>
        <fullName evidence="3">Cephalosporin hydroxylase</fullName>
    </submittedName>
</protein>